<dbReference type="PROSITE" id="PS52016">
    <property type="entry name" value="TONB_DEPENDENT_REC_3"/>
    <property type="match status" value="1"/>
</dbReference>
<keyword evidence="7 10" id="KW-0472">Membrane</keyword>
<comment type="similarity">
    <text evidence="10 11">Belongs to the TonB-dependent receptor family.</text>
</comment>
<evidence type="ECO:0000256" key="6">
    <source>
        <dbReference type="ARBA" id="ARBA00023077"/>
    </source>
</evidence>
<gene>
    <name evidence="14" type="ORF">QM480_02500</name>
</gene>
<keyword evidence="8 14" id="KW-0675">Receptor</keyword>
<dbReference type="SUPFAM" id="SSF56935">
    <property type="entry name" value="Porins"/>
    <property type="match status" value="1"/>
</dbReference>
<dbReference type="InterPro" id="IPR039426">
    <property type="entry name" value="TonB-dep_rcpt-like"/>
</dbReference>
<dbReference type="SUPFAM" id="SSF49464">
    <property type="entry name" value="Carboxypeptidase regulatory domain-like"/>
    <property type="match status" value="1"/>
</dbReference>
<keyword evidence="6 11" id="KW-0798">TonB box</keyword>
<protein>
    <submittedName>
        <fullName evidence="14">TonB-dependent receptor</fullName>
    </submittedName>
</protein>
<dbReference type="RefSeq" id="WP_283368494.1">
    <property type="nucleotide sequence ID" value="NZ_JASHID010000002.1"/>
</dbReference>
<name>A0ABT6YHV3_9BACT</name>
<evidence type="ECO:0000256" key="1">
    <source>
        <dbReference type="ARBA" id="ARBA00004571"/>
    </source>
</evidence>
<keyword evidence="3 10" id="KW-1134">Transmembrane beta strand</keyword>
<dbReference type="Gene3D" id="2.60.40.1120">
    <property type="entry name" value="Carboxypeptidase-like, regulatory domain"/>
    <property type="match status" value="1"/>
</dbReference>
<keyword evidence="5" id="KW-0732">Signal</keyword>
<proteinExistence type="inferred from homology"/>
<keyword evidence="9 10" id="KW-0998">Cell outer membrane</keyword>
<evidence type="ECO:0000256" key="11">
    <source>
        <dbReference type="RuleBase" id="RU003357"/>
    </source>
</evidence>
<feature type="domain" description="TonB-dependent receptor-like beta-barrel" evidence="12">
    <location>
        <begin position="329"/>
        <end position="794"/>
    </location>
</feature>
<evidence type="ECO:0000313" key="15">
    <source>
        <dbReference type="Proteomes" id="UP001236569"/>
    </source>
</evidence>
<feature type="domain" description="TonB-dependent receptor plug" evidence="13">
    <location>
        <begin position="183"/>
        <end position="261"/>
    </location>
</feature>
<dbReference type="InterPro" id="IPR012910">
    <property type="entry name" value="Plug_dom"/>
</dbReference>
<dbReference type="Proteomes" id="UP001236569">
    <property type="component" value="Unassembled WGS sequence"/>
</dbReference>
<organism evidence="14 15">
    <name type="scientific">Flectobacillus longus</name>
    <dbReference type="NCBI Taxonomy" id="2984207"/>
    <lineage>
        <taxon>Bacteria</taxon>
        <taxon>Pseudomonadati</taxon>
        <taxon>Bacteroidota</taxon>
        <taxon>Cytophagia</taxon>
        <taxon>Cytophagales</taxon>
        <taxon>Flectobacillaceae</taxon>
        <taxon>Flectobacillus</taxon>
    </lineage>
</organism>
<dbReference type="Gene3D" id="2.40.170.20">
    <property type="entry name" value="TonB-dependent receptor, beta-barrel domain"/>
    <property type="match status" value="1"/>
</dbReference>
<evidence type="ECO:0000256" key="7">
    <source>
        <dbReference type="ARBA" id="ARBA00023136"/>
    </source>
</evidence>
<comment type="subcellular location">
    <subcellularLocation>
        <location evidence="1 10">Cell outer membrane</location>
        <topology evidence="1 10">Multi-pass membrane protein</topology>
    </subcellularLocation>
</comment>
<sequence length="834" mass="94285">MRKITYLAVFTNNETIVFPQTLIYMIQQLRKTALLLKVLLLLVAIGSSNSCYAQNKILTNLLEIGGNVTDSRTGEPIANASISLDFKKSGFISDSLGVFKLYLPNGEYVVKVSAVGYKPFRTRVVLTKNVQLSIQLDEISKTLEEVIVSSQAIRKDVQTPSLGVTLLNIKGIKKLPAMMGEIDIIRSIQTLPGVSSVGEGSNGVNIRGGNVDQNLIYIDDMPIFNPTHLFGLFSVFASDAIRELELYKGGIPARFGGRSAAVLDIKVTEPSTEKFKLSGGIGLVSNRAMAEIPIVKEKLSVLVAGRVSFNDFLFKWLAPDNMKGTKANFYDFASKVFYRPNKNNTITLSAYLSKDYYQVDSLFSLENVIASKTQFDYGHQNASIHWSHYFGPKLSMEIVGVTSLYKTRTYAPDSVNNIDLRNQIFYNNLKAQWDYLPDEKQKINFGISGIRYDIQPGSLNKDVKSRIAAVEIPKEQGMEFGIFVDDEYKFNNKLTVQAGLRYAHYLALGAGTVNTYLTTEPKSLNTIVSTRTYSSGEVMKSYGGFEPRLTMKYSIDEKNTLKLGYNRMQQFFQLISNNTTPLPTARWKLADEYVKPQYSDFYTIGGFHSFKDEIWELSAEGYYRNAHHILDYVSGANLQLNKNLETQLISGQGKAYGLELMLTKRKGEVNGWLSYTYARSLQQMLGDFPSVQQISNGDWFPSNYDKPHNFNMLVNIQPSKHHSFSFTFAYQTGRPVSSPVGLFQIDNQKYPVYIARNNSRISDYHRLDFSWTITNPSLKEKRWEGSWTFTVYNIYARQNAYSVFFKPVAYGVRPYELSVFGAPFVSLTYNFKFL</sequence>
<dbReference type="InterPro" id="IPR036942">
    <property type="entry name" value="Beta-barrel_TonB_sf"/>
</dbReference>
<evidence type="ECO:0000256" key="10">
    <source>
        <dbReference type="PROSITE-ProRule" id="PRU01360"/>
    </source>
</evidence>
<evidence type="ECO:0000259" key="12">
    <source>
        <dbReference type="Pfam" id="PF00593"/>
    </source>
</evidence>
<evidence type="ECO:0000256" key="2">
    <source>
        <dbReference type="ARBA" id="ARBA00022448"/>
    </source>
</evidence>
<dbReference type="EMBL" id="JASHID010000002">
    <property type="protein sequence ID" value="MDI9863176.1"/>
    <property type="molecule type" value="Genomic_DNA"/>
</dbReference>
<keyword evidence="15" id="KW-1185">Reference proteome</keyword>
<comment type="caution">
    <text evidence="14">The sequence shown here is derived from an EMBL/GenBank/DDBJ whole genome shotgun (WGS) entry which is preliminary data.</text>
</comment>
<evidence type="ECO:0000256" key="8">
    <source>
        <dbReference type="ARBA" id="ARBA00023170"/>
    </source>
</evidence>
<dbReference type="Pfam" id="PF07715">
    <property type="entry name" value="Plug"/>
    <property type="match status" value="1"/>
</dbReference>
<evidence type="ECO:0000259" key="13">
    <source>
        <dbReference type="Pfam" id="PF07715"/>
    </source>
</evidence>
<evidence type="ECO:0000256" key="3">
    <source>
        <dbReference type="ARBA" id="ARBA00022452"/>
    </source>
</evidence>
<dbReference type="Pfam" id="PF00593">
    <property type="entry name" value="TonB_dep_Rec_b-barrel"/>
    <property type="match status" value="1"/>
</dbReference>
<keyword evidence="4 10" id="KW-0812">Transmembrane</keyword>
<dbReference type="InterPro" id="IPR008969">
    <property type="entry name" value="CarboxyPept-like_regulatory"/>
</dbReference>
<evidence type="ECO:0000256" key="5">
    <source>
        <dbReference type="ARBA" id="ARBA00022729"/>
    </source>
</evidence>
<evidence type="ECO:0000256" key="9">
    <source>
        <dbReference type="ARBA" id="ARBA00023237"/>
    </source>
</evidence>
<evidence type="ECO:0000313" key="14">
    <source>
        <dbReference type="EMBL" id="MDI9863176.1"/>
    </source>
</evidence>
<accession>A0ABT6YHV3</accession>
<dbReference type="Gene3D" id="2.170.130.10">
    <property type="entry name" value="TonB-dependent receptor, plug domain"/>
    <property type="match status" value="1"/>
</dbReference>
<dbReference type="Pfam" id="PF13715">
    <property type="entry name" value="CarbopepD_reg_2"/>
    <property type="match status" value="1"/>
</dbReference>
<dbReference type="PANTHER" id="PTHR30069:SF29">
    <property type="entry name" value="HEMOGLOBIN AND HEMOGLOBIN-HAPTOGLOBIN-BINDING PROTEIN 1-RELATED"/>
    <property type="match status" value="1"/>
</dbReference>
<dbReference type="PANTHER" id="PTHR30069">
    <property type="entry name" value="TONB-DEPENDENT OUTER MEMBRANE RECEPTOR"/>
    <property type="match status" value="1"/>
</dbReference>
<dbReference type="InterPro" id="IPR037066">
    <property type="entry name" value="Plug_dom_sf"/>
</dbReference>
<evidence type="ECO:0000256" key="4">
    <source>
        <dbReference type="ARBA" id="ARBA00022692"/>
    </source>
</evidence>
<dbReference type="InterPro" id="IPR000531">
    <property type="entry name" value="Beta-barrel_TonB"/>
</dbReference>
<keyword evidence="2 10" id="KW-0813">Transport</keyword>
<reference evidence="14 15" key="1">
    <citation type="submission" date="2023-05" db="EMBL/GenBank/DDBJ databases">
        <title>Novel species of genus Flectobacillus isolated from stream in China.</title>
        <authorList>
            <person name="Lu H."/>
        </authorList>
    </citation>
    <scope>NUCLEOTIDE SEQUENCE [LARGE SCALE GENOMIC DNA]</scope>
    <source>
        <strain evidence="14 15">DC10W</strain>
    </source>
</reference>